<dbReference type="Pfam" id="PF23613">
    <property type="entry name" value="ELP3_N"/>
    <property type="match status" value="1"/>
</dbReference>
<sequence>MSFYTEIIDLIFSKKIQTKEELHKAKIKLCKKYKIDRIPPDSEILAHL</sequence>
<comment type="caution">
    <text evidence="2">The sequence shown here is derived from an EMBL/GenBank/DDBJ whole genome shotgun (WGS) entry which is preliminary data.</text>
</comment>
<dbReference type="AlphaFoldDB" id="X0TDI0"/>
<accession>X0TDI0</accession>
<feature type="domain" description="ELP3-like N-terminal" evidence="1">
    <location>
        <begin position="3"/>
        <end position="47"/>
    </location>
</feature>
<gene>
    <name evidence="2" type="ORF">S01H1_19069</name>
</gene>
<feature type="non-terminal residue" evidence="2">
    <location>
        <position position="48"/>
    </location>
</feature>
<evidence type="ECO:0000259" key="1">
    <source>
        <dbReference type="Pfam" id="PF23613"/>
    </source>
</evidence>
<organism evidence="2">
    <name type="scientific">marine sediment metagenome</name>
    <dbReference type="NCBI Taxonomy" id="412755"/>
    <lineage>
        <taxon>unclassified sequences</taxon>
        <taxon>metagenomes</taxon>
        <taxon>ecological metagenomes</taxon>
    </lineage>
</organism>
<reference evidence="2" key="1">
    <citation type="journal article" date="2014" name="Front. Microbiol.">
        <title>High frequency of phylogenetically diverse reductive dehalogenase-homologous genes in deep subseafloor sedimentary metagenomes.</title>
        <authorList>
            <person name="Kawai M."/>
            <person name="Futagami T."/>
            <person name="Toyoda A."/>
            <person name="Takaki Y."/>
            <person name="Nishi S."/>
            <person name="Hori S."/>
            <person name="Arai W."/>
            <person name="Tsubouchi T."/>
            <person name="Morono Y."/>
            <person name="Uchiyama I."/>
            <person name="Ito T."/>
            <person name="Fujiyama A."/>
            <person name="Inagaki F."/>
            <person name="Takami H."/>
        </authorList>
    </citation>
    <scope>NUCLEOTIDE SEQUENCE</scope>
    <source>
        <strain evidence="2">Expedition CK06-06</strain>
    </source>
</reference>
<evidence type="ECO:0000313" key="2">
    <source>
        <dbReference type="EMBL" id="GAF91573.1"/>
    </source>
</evidence>
<name>X0TDI0_9ZZZZ</name>
<proteinExistence type="predicted"/>
<dbReference type="InterPro" id="IPR056591">
    <property type="entry name" value="ELP3-like_N"/>
</dbReference>
<protein>
    <recommendedName>
        <fullName evidence="1">ELP3-like N-terminal domain-containing protein</fullName>
    </recommendedName>
</protein>
<dbReference type="EMBL" id="BARS01010261">
    <property type="protein sequence ID" value="GAF91573.1"/>
    <property type="molecule type" value="Genomic_DNA"/>
</dbReference>